<keyword evidence="3" id="KW-1185">Reference proteome</keyword>
<comment type="caution">
    <text evidence="2">The sequence shown here is derived from an EMBL/GenBank/DDBJ whole genome shotgun (WGS) entry which is preliminary data.</text>
</comment>
<protein>
    <recommendedName>
        <fullName evidence="4">Fibronectin type-III domain-containing protein</fullName>
    </recommendedName>
</protein>
<evidence type="ECO:0000313" key="3">
    <source>
        <dbReference type="Proteomes" id="UP000644147"/>
    </source>
</evidence>
<dbReference type="Proteomes" id="UP000644147">
    <property type="component" value="Unassembled WGS sequence"/>
</dbReference>
<feature type="chain" id="PRO_5047407137" description="Fibronectin type-III domain-containing protein" evidence="1">
    <location>
        <begin position="27"/>
        <end position="360"/>
    </location>
</feature>
<accession>A0ABS1C6D8</accession>
<feature type="signal peptide" evidence="1">
    <location>
        <begin position="1"/>
        <end position="26"/>
    </location>
</feature>
<dbReference type="Gene3D" id="2.60.40.10">
    <property type="entry name" value="Immunoglobulins"/>
    <property type="match status" value="1"/>
</dbReference>
<proteinExistence type="predicted"/>
<evidence type="ECO:0000256" key="1">
    <source>
        <dbReference type="SAM" id="SignalP"/>
    </source>
</evidence>
<evidence type="ECO:0000313" key="2">
    <source>
        <dbReference type="EMBL" id="MBK0404937.1"/>
    </source>
</evidence>
<organism evidence="2 3">
    <name type="scientific">Adhaeribacter terrigena</name>
    <dbReference type="NCBI Taxonomy" id="2793070"/>
    <lineage>
        <taxon>Bacteria</taxon>
        <taxon>Pseudomonadati</taxon>
        <taxon>Bacteroidota</taxon>
        <taxon>Cytophagia</taxon>
        <taxon>Cytophagales</taxon>
        <taxon>Hymenobacteraceae</taxon>
        <taxon>Adhaeribacter</taxon>
    </lineage>
</organism>
<dbReference type="EMBL" id="JAEHFX010000014">
    <property type="protein sequence ID" value="MBK0404937.1"/>
    <property type="molecule type" value="Genomic_DNA"/>
</dbReference>
<dbReference type="InterPro" id="IPR013783">
    <property type="entry name" value="Ig-like_fold"/>
</dbReference>
<evidence type="ECO:0008006" key="4">
    <source>
        <dbReference type="Google" id="ProtNLM"/>
    </source>
</evidence>
<name>A0ABS1C6D8_9BACT</name>
<keyword evidence="1" id="KW-0732">Signal</keyword>
<reference evidence="2 3" key="1">
    <citation type="submission" date="2020-12" db="EMBL/GenBank/DDBJ databases">
        <title>Bacterial novel species Adhaeribacter sp. BT258 isolated from soil.</title>
        <authorList>
            <person name="Jung H.-Y."/>
        </authorList>
    </citation>
    <scope>NUCLEOTIDE SEQUENCE [LARGE SCALE GENOMIC DNA]</scope>
    <source>
        <strain evidence="2 3">BT258</strain>
    </source>
</reference>
<sequence length="360" mass="40529">MFQRKNYRKPGISLLLWFCCIGFARAQVPNDHIAHRRVLKTEEAVWSNTTGCTVQRSCVDESLTGKCVEYHNDQWFEFTPATSGNYFVNISGQTCRDTRGVQLVVLTGKPCEPATYNIISCTSLASQDDIFVLLQALQSRQTYLLNVDGYLNDQCRFKIEVSTKPNGIPAAVTPVIPAGNFVQNGNVTLHWALPDSISATGFRILRREASQFKAVENGRKAVARDSYGKLLKDYSFSDTLTKPGSYLYQVVAFGTTNEVPVLIKQEWRTLRNVANAPIWYQLPLEKYPNKAELAISITDAATGKILQRVVFRKQKNKPEQGRLLVNNWLAGGIKTIRVEIQERKKEKIISGSNFLVDLDK</sequence>
<gene>
    <name evidence="2" type="ORF">I5M27_18240</name>
</gene>